<dbReference type="Pfam" id="PF03176">
    <property type="entry name" value="MMPL"/>
    <property type="match status" value="2"/>
</dbReference>
<sequence>MKTNVHKVDKWGKLGAFLYQFRYTVIVALLLVAIALGIFAPKLPGVLGGDGFQTEGDYQKTKEILDKDFKRSQDTLLLVFEKNKGVSHEEFQKQVETIVKNVQEKETYESFHHPVQNKEMLQDDIGYATILFSGKTNKERMEKTLQFADKIEKESNATLKVTPTGFPKINKEINERTQNDLKVAEMIGLPIAFLVLLFSFGSLLASILPIVNGALSVISTMGILYFIGSDKELSIFVLNVAPMIGLALSIDFALLFVNRFREEVAKRTVKEAIAITYQTAGRAIVFSGLCVFVGLSGLFFFKIDYIQSVAISGMIVVIMSIVFSLTLLPALLSLIGKRILKKNQVAHTPAKAWRTFAQFVMKHPIAMIIVVTTFIVICLLPLRTANLQFPDVEALPKQSDTRIAYEKYEEAFNETAKTHADVTLVVETKKDMKETESLQKVEEVVQKLKDDKKVYEVRSLYDSLNGMKSEQVAGMLQSPEAAKIAPVFESYTKGNKTTIEVFLDTKPRTEIAKQWVRDFKQNYKETNVTYYLGGMTMFQQELEDEIKDKVAIGMSVIFGSTFVILLFAFRSILIPIKAIIMNVLSLSATIGIVVWLFEGGHFGLEASPVLFVLPIFIFGLVFGLSMDYEVFLISRIHELYEETGDNDQATLEGLVSTSRIITSAALIMIVVTGAFAFTDILPVRQMGLGVALAIFLDATIIRLMLVPSLMKLFGDWNWWLPFRKKKRKIIIKNTHL</sequence>
<dbReference type="InterPro" id="IPR000731">
    <property type="entry name" value="SSD"/>
</dbReference>
<feature type="transmembrane region" description="Helical" evidence="6">
    <location>
        <begin position="183"/>
        <end position="200"/>
    </location>
</feature>
<feature type="transmembrane region" description="Helical" evidence="6">
    <location>
        <begin position="233"/>
        <end position="257"/>
    </location>
</feature>
<organism evidence="8 9">
    <name type="scientific">Bacillus thuringiensis</name>
    <dbReference type="NCBI Taxonomy" id="1428"/>
    <lineage>
        <taxon>Bacteria</taxon>
        <taxon>Bacillati</taxon>
        <taxon>Bacillota</taxon>
        <taxon>Bacilli</taxon>
        <taxon>Bacillales</taxon>
        <taxon>Bacillaceae</taxon>
        <taxon>Bacillus</taxon>
        <taxon>Bacillus cereus group</taxon>
    </lineage>
</organism>
<evidence type="ECO:0000313" key="8">
    <source>
        <dbReference type="EMBL" id="RVU65781.1"/>
    </source>
</evidence>
<dbReference type="PANTHER" id="PTHR33406">
    <property type="entry name" value="MEMBRANE PROTEIN MJ1562-RELATED"/>
    <property type="match status" value="1"/>
</dbReference>
<feature type="transmembrane region" description="Helical" evidence="6">
    <location>
        <begin position="207"/>
        <end position="227"/>
    </location>
</feature>
<keyword evidence="5 6" id="KW-0472">Membrane</keyword>
<reference evidence="8 9" key="1">
    <citation type="submission" date="2018-01" db="EMBL/GenBank/DDBJ databases">
        <title>Complete genome sequence of G25-42.</title>
        <authorList>
            <person name="Zheng Z."/>
            <person name="Sun M."/>
        </authorList>
    </citation>
    <scope>NUCLEOTIDE SEQUENCE [LARGE SCALE GENOMIC DNA]</scope>
    <source>
        <strain evidence="8 9">G25-42</strain>
    </source>
</reference>
<gene>
    <name evidence="8" type="ORF">BM74_02070</name>
</gene>
<feature type="transmembrane region" description="Helical" evidence="6">
    <location>
        <begin position="550"/>
        <end position="569"/>
    </location>
</feature>
<feature type="transmembrane region" description="Helical" evidence="6">
    <location>
        <begin position="609"/>
        <end position="626"/>
    </location>
</feature>
<comment type="subcellular location">
    <subcellularLocation>
        <location evidence="1">Cell membrane</location>
        <topology evidence="1">Multi-pass membrane protein</topology>
    </subcellularLocation>
</comment>
<evidence type="ECO:0000256" key="1">
    <source>
        <dbReference type="ARBA" id="ARBA00004651"/>
    </source>
</evidence>
<evidence type="ECO:0000256" key="5">
    <source>
        <dbReference type="ARBA" id="ARBA00023136"/>
    </source>
</evidence>
<feature type="transmembrane region" description="Helical" evidence="6">
    <location>
        <begin position="576"/>
        <end position="597"/>
    </location>
</feature>
<feature type="transmembrane region" description="Helical" evidence="6">
    <location>
        <begin position="283"/>
        <end position="303"/>
    </location>
</feature>
<accession>A0A437SR74</accession>
<dbReference type="EMBL" id="LDER01000036">
    <property type="protein sequence ID" value="RVU65781.1"/>
    <property type="molecule type" value="Genomic_DNA"/>
</dbReference>
<dbReference type="AlphaFoldDB" id="A0A437SR74"/>
<feature type="transmembrane region" description="Helical" evidence="6">
    <location>
        <begin position="309"/>
        <end position="332"/>
    </location>
</feature>
<evidence type="ECO:0000256" key="6">
    <source>
        <dbReference type="SAM" id="Phobius"/>
    </source>
</evidence>
<dbReference type="FunFam" id="1.20.1640.10:FF:000032">
    <property type="entry name" value="MMPL family transporter"/>
    <property type="match status" value="1"/>
</dbReference>
<evidence type="ECO:0000256" key="3">
    <source>
        <dbReference type="ARBA" id="ARBA00022692"/>
    </source>
</evidence>
<evidence type="ECO:0000259" key="7">
    <source>
        <dbReference type="PROSITE" id="PS50156"/>
    </source>
</evidence>
<proteinExistence type="predicted"/>
<dbReference type="InterPro" id="IPR004869">
    <property type="entry name" value="MMPL_dom"/>
</dbReference>
<feature type="domain" description="SSD" evidence="7">
    <location>
        <begin position="206"/>
        <end position="334"/>
    </location>
</feature>
<keyword evidence="2" id="KW-1003">Cell membrane</keyword>
<evidence type="ECO:0000313" key="9">
    <source>
        <dbReference type="Proteomes" id="UP000286687"/>
    </source>
</evidence>
<dbReference type="InterPro" id="IPR050545">
    <property type="entry name" value="Mycobact_MmpL"/>
</dbReference>
<feature type="transmembrane region" description="Helical" evidence="6">
    <location>
        <begin position="660"/>
        <end position="680"/>
    </location>
</feature>
<keyword evidence="3 6" id="KW-0812">Transmembrane</keyword>
<comment type="caution">
    <text evidence="8">The sequence shown here is derived from an EMBL/GenBank/DDBJ whole genome shotgun (WGS) entry which is preliminary data.</text>
</comment>
<feature type="transmembrane region" description="Helical" evidence="6">
    <location>
        <begin position="21"/>
        <end position="40"/>
    </location>
</feature>
<dbReference type="FunFam" id="1.20.1640.10:FF:000033">
    <property type="entry name" value="MMPL family transporter"/>
    <property type="match status" value="1"/>
</dbReference>
<protein>
    <recommendedName>
        <fullName evidence="7">SSD domain-containing protein</fullName>
    </recommendedName>
</protein>
<dbReference type="PANTHER" id="PTHR33406:SF13">
    <property type="entry name" value="MEMBRANE PROTEIN YDFJ"/>
    <property type="match status" value="1"/>
</dbReference>
<feature type="transmembrane region" description="Helical" evidence="6">
    <location>
        <begin position="364"/>
        <end position="382"/>
    </location>
</feature>
<evidence type="ECO:0000256" key="4">
    <source>
        <dbReference type="ARBA" id="ARBA00022989"/>
    </source>
</evidence>
<dbReference type="GO" id="GO:0005886">
    <property type="term" value="C:plasma membrane"/>
    <property type="evidence" value="ECO:0007669"/>
    <property type="project" value="UniProtKB-SubCell"/>
</dbReference>
<dbReference type="RefSeq" id="WP_127812934.1">
    <property type="nucleotide sequence ID" value="NZ_LDER01000036.1"/>
</dbReference>
<dbReference type="Proteomes" id="UP000286687">
    <property type="component" value="Unassembled WGS sequence"/>
</dbReference>
<dbReference type="SUPFAM" id="SSF82866">
    <property type="entry name" value="Multidrug efflux transporter AcrB transmembrane domain"/>
    <property type="match status" value="2"/>
</dbReference>
<dbReference type="Gene3D" id="1.20.1640.10">
    <property type="entry name" value="Multidrug efflux transporter AcrB transmembrane domain"/>
    <property type="match status" value="2"/>
</dbReference>
<keyword evidence="4 6" id="KW-1133">Transmembrane helix</keyword>
<evidence type="ECO:0000256" key="2">
    <source>
        <dbReference type="ARBA" id="ARBA00022475"/>
    </source>
</evidence>
<name>A0A437SR74_BACTU</name>
<dbReference type="PROSITE" id="PS50156">
    <property type="entry name" value="SSD"/>
    <property type="match status" value="1"/>
</dbReference>